<evidence type="ECO:0000256" key="4">
    <source>
        <dbReference type="ARBA" id="ARBA00022685"/>
    </source>
</evidence>
<dbReference type="GeneTree" id="ENSGT00390000015492"/>
<comment type="similarity">
    <text evidence="2 7">Belongs to the natriuretic peptide family.</text>
</comment>
<dbReference type="PRINTS" id="PR00713">
    <property type="entry name" value="CNATPEPTIDE"/>
</dbReference>
<comment type="subcellular location">
    <subcellularLocation>
        <location evidence="1 7">Secreted</location>
    </subcellularLocation>
</comment>
<dbReference type="InParanoid" id="A0A3P8XM63"/>
<reference evidence="8" key="4">
    <citation type="submission" date="2025-09" db="UniProtKB">
        <authorList>
            <consortium name="Ensembl"/>
        </authorList>
    </citation>
    <scope>IDENTIFICATION</scope>
</reference>
<dbReference type="GO" id="GO:0005576">
    <property type="term" value="C:extracellular region"/>
    <property type="evidence" value="ECO:0007669"/>
    <property type="project" value="UniProtKB-SubCell"/>
</dbReference>
<dbReference type="PRINTS" id="PR00710">
    <property type="entry name" value="NATPEPTIDES"/>
</dbReference>
<reference evidence="9" key="1">
    <citation type="journal article" date="2014" name="PLoS ONE">
        <title>The genome and linkage map of the northern pike (Esox lucius): conserved synteny revealed between the salmonid sister group and the Neoteleostei.</title>
        <authorList>
            <person name="Rondeau E.B."/>
            <person name="Minkley D.R."/>
            <person name="Leong J.S."/>
            <person name="Messmer A.M."/>
            <person name="Jantzen J.R."/>
            <person name="von Schalburg K.R."/>
            <person name="Lemon C."/>
            <person name="Bird N.H."/>
            <person name="Koop B.F."/>
        </authorList>
    </citation>
    <scope>NUCLEOTIDE SEQUENCE</scope>
</reference>
<sequence>MTSPVTGYKFRVREALEKLGVRTVVDIVENQLVTDINPRIFNFSTEESFTKFVRMNISYLVACGLMITLLSVRSGAKPLTAAQQKSLRNLLGEELSEFLASGERERRLDTVRSRVRLLRDLRMDTRAKGMWARLLNDQPNARRHKQNSKKGTVPRSGCFGQKLDRIGTLSGMGCN</sequence>
<keyword evidence="4" id="KW-0165">Cleavage on pair of basic residues</keyword>
<dbReference type="Proteomes" id="UP000265140">
    <property type="component" value="Chromosome 8"/>
</dbReference>
<dbReference type="Ensembl" id="ENSELUT00000011788.3">
    <property type="protein sequence ID" value="ENSELUP00000004764.1"/>
    <property type="gene ID" value="ENSELUG00000005892.3"/>
</dbReference>
<dbReference type="Bgee" id="ENSELUG00000005892">
    <property type="expression patterns" value="Expressed in spleen and 9 other cell types or tissues"/>
</dbReference>
<dbReference type="PROSITE" id="PS00263">
    <property type="entry name" value="NATRIURETIC_PEPTIDE"/>
    <property type="match status" value="1"/>
</dbReference>
<reference evidence="8" key="2">
    <citation type="submission" date="2020-02" db="EMBL/GenBank/DDBJ databases">
        <title>Esox lucius (northern pike) genome, fEsoLuc1, primary haplotype.</title>
        <authorList>
            <person name="Myers G."/>
            <person name="Karagic N."/>
            <person name="Meyer A."/>
            <person name="Pippel M."/>
            <person name="Reichard M."/>
            <person name="Winkler S."/>
            <person name="Tracey A."/>
            <person name="Sims Y."/>
            <person name="Howe K."/>
            <person name="Rhie A."/>
            <person name="Formenti G."/>
            <person name="Durbin R."/>
            <person name="Fedrigo O."/>
            <person name="Jarvis E.D."/>
        </authorList>
    </citation>
    <scope>NUCLEOTIDE SEQUENCE [LARGE SCALE GENOMIC DNA]</scope>
</reference>
<dbReference type="AlphaFoldDB" id="A0A3P8XM63"/>
<protein>
    <submittedName>
        <fullName evidence="8">Uncharacterized protein</fullName>
    </submittedName>
</protein>
<evidence type="ECO:0000313" key="8">
    <source>
        <dbReference type="Ensembl" id="ENSELUP00000004764.1"/>
    </source>
</evidence>
<evidence type="ECO:0000313" key="9">
    <source>
        <dbReference type="Proteomes" id="UP000265140"/>
    </source>
</evidence>
<dbReference type="GO" id="GO:0007168">
    <property type="term" value="P:receptor guanylyl cyclase signaling pathway"/>
    <property type="evidence" value="ECO:0007669"/>
    <property type="project" value="TreeGrafter"/>
</dbReference>
<evidence type="ECO:0000256" key="3">
    <source>
        <dbReference type="ARBA" id="ARBA00022525"/>
    </source>
</evidence>
<dbReference type="STRING" id="8010.ENSELUP00000029066"/>
<dbReference type="InterPro" id="IPR030480">
    <property type="entry name" value="Natr_peptide_CS"/>
</dbReference>
<keyword evidence="5" id="KW-0732">Signal</keyword>
<dbReference type="SMART" id="SM00183">
    <property type="entry name" value="NAT_PEP"/>
    <property type="match status" value="1"/>
</dbReference>
<keyword evidence="6 7" id="KW-0838">Vasoactive</keyword>
<dbReference type="Pfam" id="PF00212">
    <property type="entry name" value="ANP"/>
    <property type="match status" value="1"/>
</dbReference>
<dbReference type="PANTHER" id="PTHR12167:SF2">
    <property type="entry name" value="C-TYPE NATRIURETIC PEPTIDE"/>
    <property type="match status" value="1"/>
</dbReference>
<dbReference type="GO" id="GO:0006182">
    <property type="term" value="P:cGMP biosynthetic process"/>
    <property type="evidence" value="ECO:0007669"/>
    <property type="project" value="TreeGrafter"/>
</dbReference>
<dbReference type="FunCoup" id="A0A3P8XM63">
    <property type="interactions" value="380"/>
</dbReference>
<gene>
    <name evidence="8" type="primary">NPPC</name>
</gene>
<dbReference type="InterPro" id="IPR002406">
    <property type="entry name" value="C_natriurtcpep"/>
</dbReference>
<evidence type="ECO:0000256" key="2">
    <source>
        <dbReference type="ARBA" id="ARBA00009041"/>
    </source>
</evidence>
<dbReference type="GO" id="GO:0097746">
    <property type="term" value="P:blood vessel diameter maintenance"/>
    <property type="evidence" value="ECO:0007669"/>
    <property type="project" value="UniProtKB-KW"/>
</dbReference>
<evidence type="ECO:0000256" key="7">
    <source>
        <dbReference type="RuleBase" id="RU003686"/>
    </source>
</evidence>
<dbReference type="InterPro" id="IPR000663">
    <property type="entry name" value="Natr_peptide"/>
</dbReference>
<organism evidence="8 9">
    <name type="scientific">Esox lucius</name>
    <name type="common">Northern pike</name>
    <dbReference type="NCBI Taxonomy" id="8010"/>
    <lineage>
        <taxon>Eukaryota</taxon>
        <taxon>Metazoa</taxon>
        <taxon>Chordata</taxon>
        <taxon>Craniata</taxon>
        <taxon>Vertebrata</taxon>
        <taxon>Euteleostomi</taxon>
        <taxon>Actinopterygii</taxon>
        <taxon>Neopterygii</taxon>
        <taxon>Teleostei</taxon>
        <taxon>Protacanthopterygii</taxon>
        <taxon>Esociformes</taxon>
        <taxon>Esocidae</taxon>
        <taxon>Esox</taxon>
    </lineage>
</organism>
<keyword evidence="9" id="KW-1185">Reference proteome</keyword>
<name>A0A3P8XM63_ESOLU</name>
<keyword evidence="3" id="KW-0964">Secreted</keyword>
<evidence type="ECO:0000256" key="1">
    <source>
        <dbReference type="ARBA" id="ARBA00004613"/>
    </source>
</evidence>
<dbReference type="OMA" id="HDYPNAR"/>
<evidence type="ECO:0000256" key="5">
    <source>
        <dbReference type="ARBA" id="ARBA00022729"/>
    </source>
</evidence>
<dbReference type="GO" id="GO:0005179">
    <property type="term" value="F:hormone activity"/>
    <property type="evidence" value="ECO:0007669"/>
    <property type="project" value="InterPro"/>
</dbReference>
<proteinExistence type="inferred from homology"/>
<accession>A0A3P8XM63</accession>
<dbReference type="PANTHER" id="PTHR12167">
    <property type="entry name" value="C-TYPE NATRIURETIC PEPTIDE"/>
    <property type="match status" value="1"/>
</dbReference>
<reference evidence="8" key="3">
    <citation type="submission" date="2025-08" db="UniProtKB">
        <authorList>
            <consortium name="Ensembl"/>
        </authorList>
    </citation>
    <scope>IDENTIFICATION</scope>
</reference>
<evidence type="ECO:0000256" key="6">
    <source>
        <dbReference type="ARBA" id="ARBA00022858"/>
    </source>
</evidence>